<feature type="region of interest" description="Disordered" evidence="1">
    <location>
        <begin position="92"/>
        <end position="130"/>
    </location>
</feature>
<proteinExistence type="predicted"/>
<gene>
    <name evidence="3" type="ORF">RAG0_13855</name>
</gene>
<keyword evidence="4" id="KW-1185">Reference proteome</keyword>
<evidence type="ECO:0000313" key="3">
    <source>
        <dbReference type="EMBL" id="CZT08920.1"/>
    </source>
</evidence>
<organism evidence="3 4">
    <name type="scientific">Rhynchosporium agropyri</name>
    <dbReference type="NCBI Taxonomy" id="914238"/>
    <lineage>
        <taxon>Eukaryota</taxon>
        <taxon>Fungi</taxon>
        <taxon>Dikarya</taxon>
        <taxon>Ascomycota</taxon>
        <taxon>Pezizomycotina</taxon>
        <taxon>Leotiomycetes</taxon>
        <taxon>Helotiales</taxon>
        <taxon>Ploettnerulaceae</taxon>
        <taxon>Rhynchosporium</taxon>
    </lineage>
</organism>
<dbReference type="Pfam" id="PF20150">
    <property type="entry name" value="2EXR"/>
    <property type="match status" value="1"/>
</dbReference>
<sequence length="489" mass="57336">MSDTAQYDMIPQNPTTSESLAVAMLSAFTPFQNLPQELRDQIWEAALPGSRIVHLEWKLLDVDHNERDKRKTKMFRVLRDLDRIEEVEKHPLAKDERQIEEESEDLDEDSEDDSDYEYIDPANSPPRPFGFSSPSNRALLPFLHCTKDSRNAVYRRYSKTFSSRFHPGETFFDFKRDTLYLDWGLIPNSFNSDKCFTPEDFRPFEAAKVRHLALNDGIEMQTPARMNSLDGMERHFYRRWLDRNILPVFRNLTSLDIVDKQHGDSDPDCSDLVSMNGIVDIANVMQCYLHEDVTRRHAFLNHIVEDYNDNLRNWAFNSAPVPLSREGTMRNEMESHAEYLRDCVDNAALAGLSGPGQQAVQRSDIKLLAPSIPFRRPRCFYTTYTTRQHYTDFERARRYFIRSKEGWRIEAQFRFLEGNCLLFRTMADAYIPLHMLVEGCRLFWQIPKPLKLVDDSRWAHYRHPTCYDTGVDRDFVMVFNVVIDRDQPG</sequence>
<evidence type="ECO:0000256" key="1">
    <source>
        <dbReference type="SAM" id="MobiDB-lite"/>
    </source>
</evidence>
<feature type="domain" description="2EXR" evidence="2">
    <location>
        <begin position="28"/>
        <end position="179"/>
    </location>
</feature>
<dbReference type="InterPro" id="IPR045518">
    <property type="entry name" value="2EXR"/>
</dbReference>
<accession>A0A1E1LEH2</accession>
<feature type="compositionally biased region" description="Acidic residues" evidence="1">
    <location>
        <begin position="98"/>
        <end position="118"/>
    </location>
</feature>
<evidence type="ECO:0000313" key="4">
    <source>
        <dbReference type="Proteomes" id="UP000178912"/>
    </source>
</evidence>
<dbReference type="OrthoDB" id="3437257at2759"/>
<reference evidence="4" key="1">
    <citation type="submission" date="2016-03" db="EMBL/GenBank/DDBJ databases">
        <authorList>
            <person name="Guldener U."/>
        </authorList>
    </citation>
    <scope>NUCLEOTIDE SEQUENCE [LARGE SCALE GENOMIC DNA]</scope>
    <source>
        <strain evidence="4">04CH-RAC-A.6.1</strain>
    </source>
</reference>
<dbReference type="Proteomes" id="UP000178912">
    <property type="component" value="Unassembled WGS sequence"/>
</dbReference>
<dbReference type="PANTHER" id="PTHR35910">
    <property type="entry name" value="2EXR DOMAIN-CONTAINING PROTEIN"/>
    <property type="match status" value="1"/>
</dbReference>
<protein>
    <recommendedName>
        <fullName evidence="2">2EXR domain-containing protein</fullName>
    </recommendedName>
</protein>
<dbReference type="EMBL" id="FJUX01000108">
    <property type="protein sequence ID" value="CZT08920.1"/>
    <property type="molecule type" value="Genomic_DNA"/>
</dbReference>
<evidence type="ECO:0000259" key="2">
    <source>
        <dbReference type="Pfam" id="PF20150"/>
    </source>
</evidence>
<name>A0A1E1LEH2_9HELO</name>
<dbReference type="AlphaFoldDB" id="A0A1E1LEH2"/>
<dbReference type="PANTHER" id="PTHR35910:SF6">
    <property type="entry name" value="2EXR DOMAIN-CONTAINING PROTEIN"/>
    <property type="match status" value="1"/>
</dbReference>